<keyword evidence="9 11" id="KW-0862">Zinc</keyword>
<dbReference type="Gene3D" id="3.40.630.10">
    <property type="entry name" value="Zn peptidases"/>
    <property type="match status" value="1"/>
</dbReference>
<protein>
    <recommendedName>
        <fullName evidence="4">aspartyl aminopeptidase</fullName>
        <ecNumber evidence="4">3.4.11.21</ecNumber>
    </recommendedName>
</protein>
<dbReference type="Gene3D" id="2.30.250.10">
    <property type="entry name" value="Aminopeptidase i, Domain 2"/>
    <property type="match status" value="1"/>
</dbReference>
<dbReference type="GO" id="GO:0004177">
    <property type="term" value="F:aminopeptidase activity"/>
    <property type="evidence" value="ECO:0007669"/>
    <property type="project" value="UniProtKB-KW"/>
</dbReference>
<dbReference type="EMBL" id="CAUJNA010000363">
    <property type="protein sequence ID" value="CAJ1376121.1"/>
    <property type="molecule type" value="Genomic_DNA"/>
</dbReference>
<dbReference type="PANTHER" id="PTHR28570">
    <property type="entry name" value="ASPARTYL AMINOPEPTIDASE"/>
    <property type="match status" value="1"/>
</dbReference>
<keyword evidence="6 11" id="KW-0645">Protease</keyword>
<keyword evidence="8 11" id="KW-0378">Hydrolase</keyword>
<evidence type="ECO:0000256" key="10">
    <source>
        <dbReference type="ARBA" id="ARBA00023049"/>
    </source>
</evidence>
<evidence type="ECO:0000256" key="8">
    <source>
        <dbReference type="ARBA" id="ARBA00022801"/>
    </source>
</evidence>
<dbReference type="GO" id="GO:0006508">
    <property type="term" value="P:proteolysis"/>
    <property type="evidence" value="ECO:0007669"/>
    <property type="project" value="UniProtKB-KW"/>
</dbReference>
<comment type="cofactor">
    <cofactor evidence="2">
        <name>Zn(2+)</name>
        <dbReference type="ChEBI" id="CHEBI:29105"/>
    </cofactor>
</comment>
<organism evidence="12 13">
    <name type="scientific">Effrenium voratum</name>
    <dbReference type="NCBI Taxonomy" id="2562239"/>
    <lineage>
        <taxon>Eukaryota</taxon>
        <taxon>Sar</taxon>
        <taxon>Alveolata</taxon>
        <taxon>Dinophyceae</taxon>
        <taxon>Suessiales</taxon>
        <taxon>Symbiodiniaceae</taxon>
        <taxon>Effrenium</taxon>
    </lineage>
</organism>
<comment type="catalytic activity">
    <reaction evidence="1">
        <text>Release of an N-terminal aspartate or glutamate from a peptide, with a preference for aspartate.</text>
        <dbReference type="EC" id="3.4.11.21"/>
    </reaction>
</comment>
<dbReference type="GO" id="GO:0008237">
    <property type="term" value="F:metallopeptidase activity"/>
    <property type="evidence" value="ECO:0007669"/>
    <property type="project" value="UniProtKB-KW"/>
</dbReference>
<evidence type="ECO:0000256" key="1">
    <source>
        <dbReference type="ARBA" id="ARBA00001335"/>
    </source>
</evidence>
<evidence type="ECO:0000256" key="2">
    <source>
        <dbReference type="ARBA" id="ARBA00001947"/>
    </source>
</evidence>
<dbReference type="InterPro" id="IPR001948">
    <property type="entry name" value="Peptidase_M18"/>
</dbReference>
<evidence type="ECO:0000313" key="12">
    <source>
        <dbReference type="EMBL" id="CAJ1376121.1"/>
    </source>
</evidence>
<name>A0AA36HVH7_9DINO</name>
<evidence type="ECO:0000256" key="9">
    <source>
        <dbReference type="ARBA" id="ARBA00022833"/>
    </source>
</evidence>
<dbReference type="SUPFAM" id="SSF53187">
    <property type="entry name" value="Zn-dependent exopeptidases"/>
    <property type="match status" value="1"/>
</dbReference>
<keyword evidence="13" id="KW-1185">Reference proteome</keyword>
<evidence type="ECO:0000256" key="11">
    <source>
        <dbReference type="RuleBase" id="RU004386"/>
    </source>
</evidence>
<keyword evidence="5 11" id="KW-0031">Aminopeptidase</keyword>
<keyword evidence="10 11" id="KW-0482">Metalloprotease</keyword>
<evidence type="ECO:0000256" key="7">
    <source>
        <dbReference type="ARBA" id="ARBA00022723"/>
    </source>
</evidence>
<accession>A0AA36HVH7</accession>
<evidence type="ECO:0000256" key="6">
    <source>
        <dbReference type="ARBA" id="ARBA00022670"/>
    </source>
</evidence>
<dbReference type="Proteomes" id="UP001178507">
    <property type="component" value="Unassembled WGS sequence"/>
</dbReference>
<evidence type="ECO:0000256" key="4">
    <source>
        <dbReference type="ARBA" id="ARBA00011965"/>
    </source>
</evidence>
<sequence length="174" mass="18582">MAVEAAKAAQRFIDYVNQTGSPYHCVSACTTLLKACGFTELQDNGGWSLKKGGKYFVTKGSADVMAFVVGGKFAADADSGISMLGAHTDSPCLRLRPNSKMTSTGMLQVGVQTYGGGLWHTWFDRPLGFAGKVVTRTGGKLVEKLVRVTDPVMIIPNLAIHLQNADERKVATPS</sequence>
<evidence type="ECO:0000313" key="13">
    <source>
        <dbReference type="Proteomes" id="UP001178507"/>
    </source>
</evidence>
<dbReference type="GO" id="GO:0005737">
    <property type="term" value="C:cytoplasm"/>
    <property type="evidence" value="ECO:0007669"/>
    <property type="project" value="UniProtKB-ARBA"/>
</dbReference>
<gene>
    <name evidence="12" type="ORF">EVOR1521_LOCUS5253</name>
</gene>
<dbReference type="GO" id="GO:0008270">
    <property type="term" value="F:zinc ion binding"/>
    <property type="evidence" value="ECO:0007669"/>
    <property type="project" value="InterPro"/>
</dbReference>
<reference evidence="12" key="1">
    <citation type="submission" date="2023-08" db="EMBL/GenBank/DDBJ databases">
        <authorList>
            <person name="Chen Y."/>
            <person name="Shah S."/>
            <person name="Dougan E. K."/>
            <person name="Thang M."/>
            <person name="Chan C."/>
        </authorList>
    </citation>
    <scope>NUCLEOTIDE SEQUENCE</scope>
</reference>
<evidence type="ECO:0000256" key="3">
    <source>
        <dbReference type="ARBA" id="ARBA00008290"/>
    </source>
</evidence>
<dbReference type="Pfam" id="PF02127">
    <property type="entry name" value="Peptidase_M18"/>
    <property type="match status" value="1"/>
</dbReference>
<proteinExistence type="inferred from homology"/>
<comment type="similarity">
    <text evidence="3 11">Belongs to the peptidase M18 family.</text>
</comment>
<dbReference type="SUPFAM" id="SSF101821">
    <property type="entry name" value="Aminopeptidase/glucanase lid domain"/>
    <property type="match status" value="1"/>
</dbReference>
<dbReference type="PRINTS" id="PR00932">
    <property type="entry name" value="AMINO1PTASE"/>
</dbReference>
<keyword evidence="7 11" id="KW-0479">Metal-binding</keyword>
<dbReference type="PANTHER" id="PTHR28570:SF3">
    <property type="entry name" value="ASPARTYL AMINOPEPTIDASE"/>
    <property type="match status" value="1"/>
</dbReference>
<dbReference type="AlphaFoldDB" id="A0AA36HVH7"/>
<evidence type="ECO:0000256" key="5">
    <source>
        <dbReference type="ARBA" id="ARBA00022438"/>
    </source>
</evidence>
<dbReference type="InterPro" id="IPR023358">
    <property type="entry name" value="Peptidase_M18_dom2"/>
</dbReference>
<comment type="caution">
    <text evidence="12">The sequence shown here is derived from an EMBL/GenBank/DDBJ whole genome shotgun (WGS) entry which is preliminary data.</text>
</comment>
<dbReference type="EC" id="3.4.11.21" evidence="4"/>